<dbReference type="InterPro" id="IPR003814">
    <property type="entry name" value="FmdEsu_dom"/>
</dbReference>
<sequence>MVDKVLIEKARWFHGHLCPFLVLGLRMSEIAMERLGVLRAGEEETVGEELLAIVEVNNCLVDGVQVATGCTLGNNSLIYVDLGKNAVTLVRRGLWRGVRVYVDSERIRSKYFSSEALQLFDKVVRRREGTPEDREKLSRVWEELAYKMANLPVEEFTIEEVEVEPIERAGIYESVRCGKCGELLMITKAVVVNGTYLCPACAGVGTSAVVGRGIERTFKYPVKVGGVET</sequence>
<feature type="domain" description="Formylmethanofuran dehydrogenase subunit E" evidence="1">
    <location>
        <begin position="13"/>
        <end position="156"/>
    </location>
</feature>
<gene>
    <name evidence="2" type="ORF">B7O98_09215</name>
</gene>
<dbReference type="Gene3D" id="3.30.1330.130">
    <property type="match status" value="1"/>
</dbReference>
<comment type="caution">
    <text evidence="2">The sequence shown here is derived from an EMBL/GenBank/DDBJ whole genome shotgun (WGS) entry which is preliminary data.</text>
</comment>
<evidence type="ECO:0000313" key="2">
    <source>
        <dbReference type="EMBL" id="PUA31557.1"/>
    </source>
</evidence>
<dbReference type="PANTHER" id="PTHR39418">
    <property type="entry name" value="DEHYDROGENASE-RELATED"/>
    <property type="match status" value="1"/>
</dbReference>
<dbReference type="InterPro" id="IPR053194">
    <property type="entry name" value="tRNA_methyltr_O"/>
</dbReference>
<dbReference type="Pfam" id="PF02663">
    <property type="entry name" value="FmdE"/>
    <property type="match status" value="1"/>
</dbReference>
<evidence type="ECO:0000313" key="3">
    <source>
        <dbReference type="Proteomes" id="UP000244093"/>
    </source>
</evidence>
<dbReference type="Proteomes" id="UP000244093">
    <property type="component" value="Unassembled WGS sequence"/>
</dbReference>
<dbReference type="SUPFAM" id="SSF143555">
    <property type="entry name" value="FwdE-like"/>
    <property type="match status" value="1"/>
</dbReference>
<dbReference type="AlphaFoldDB" id="A0A2R7Y2I1"/>
<dbReference type="EMBL" id="NBVN01000009">
    <property type="protein sequence ID" value="PUA31557.1"/>
    <property type="molecule type" value="Genomic_DNA"/>
</dbReference>
<proteinExistence type="predicted"/>
<organism evidence="2 3">
    <name type="scientific">Zestosphaera tikiterensis</name>
    <dbReference type="NCBI Taxonomy" id="1973259"/>
    <lineage>
        <taxon>Archaea</taxon>
        <taxon>Thermoproteota</taxon>
        <taxon>Thermoprotei</taxon>
        <taxon>Desulfurococcales</taxon>
        <taxon>Desulfurococcaceae</taxon>
        <taxon>Zestosphaera</taxon>
    </lineage>
</organism>
<evidence type="ECO:0000259" key="1">
    <source>
        <dbReference type="Pfam" id="PF02663"/>
    </source>
</evidence>
<name>A0A2R7Y2I1_9CREN</name>
<reference evidence="2 3" key="1">
    <citation type="journal article" date="2018" name="Syst. Appl. Microbiol.">
        <title>A new symbiotic nanoarchaeote (Candidatus Nanoclepta minutus) and its host (Zestosphaera tikiterensis gen. nov., sp. nov.) from a New Zealand hot spring.</title>
        <authorList>
            <person name="St John E."/>
            <person name="Liu Y."/>
            <person name="Podar M."/>
            <person name="Stott M.B."/>
            <person name="Meneghin J."/>
            <person name="Chen Z."/>
            <person name="Lagutin K."/>
            <person name="Mitchell K."/>
            <person name="Reysenbach A.L."/>
        </authorList>
    </citation>
    <scope>NUCLEOTIDE SEQUENCE [LARGE SCALE GENOMIC DNA]</scope>
    <source>
        <strain evidence="2">NZ3</strain>
    </source>
</reference>
<dbReference type="InterPro" id="IPR026328">
    <property type="entry name" value="FmdE"/>
</dbReference>
<accession>A0A2R7Y2I1</accession>
<protein>
    <submittedName>
        <fullName evidence="2">Formylmethanofuran dehydrogenase</fullName>
    </submittedName>
</protein>
<dbReference type="PIRSF" id="PIRSF006578">
    <property type="entry name" value="FwdE"/>
    <property type="match status" value="1"/>
</dbReference>
<dbReference type="PANTHER" id="PTHR39418:SF1">
    <property type="entry name" value="DEHYDROGENASE"/>
    <property type="match status" value="1"/>
</dbReference>